<dbReference type="GO" id="GO:0070628">
    <property type="term" value="F:proteasome binding"/>
    <property type="evidence" value="ECO:0007669"/>
    <property type="project" value="TreeGrafter"/>
</dbReference>
<evidence type="ECO:0000256" key="3">
    <source>
        <dbReference type="ARBA" id="ARBA00022490"/>
    </source>
</evidence>
<evidence type="ECO:0000313" key="8">
    <source>
        <dbReference type="Proteomes" id="UP000238274"/>
    </source>
</evidence>
<dbReference type="InterPro" id="IPR044868">
    <property type="entry name" value="Rpn13/ADRM1_Pru"/>
</dbReference>
<dbReference type="Proteomes" id="UP000238274">
    <property type="component" value="Unassembled WGS sequence"/>
</dbReference>
<reference evidence="7 8" key="1">
    <citation type="submission" date="2017-12" db="EMBL/GenBank/DDBJ databases">
        <title>Gene loss provides genomic basis for host adaptation in cereal stripe rust fungi.</title>
        <authorList>
            <person name="Xia C."/>
        </authorList>
    </citation>
    <scope>NUCLEOTIDE SEQUENCE [LARGE SCALE GENOMIC DNA]</scope>
    <source>
        <strain evidence="7 8">93TX-2</strain>
    </source>
</reference>
<protein>
    <recommendedName>
        <fullName evidence="6">Pru domain-containing protein</fullName>
    </recommendedName>
</protein>
<keyword evidence="8" id="KW-1185">Reference proteome</keyword>
<dbReference type="InterPro" id="IPR032368">
    <property type="entry name" value="RPN13_DEUBAD"/>
</dbReference>
<dbReference type="PANTHER" id="PTHR12225:SF0">
    <property type="entry name" value="PROTEASOMAL UBIQUITIN RECEPTOR ADRM1"/>
    <property type="match status" value="1"/>
</dbReference>
<dbReference type="AlphaFoldDB" id="A0A2S4VGV9"/>
<comment type="subcellular location">
    <subcellularLocation>
        <location evidence="2">Cytoplasm</location>
    </subcellularLocation>
    <subcellularLocation>
        <location evidence="1">Nucleus</location>
    </subcellularLocation>
</comment>
<dbReference type="VEuPathDB" id="FungiDB:PSTT_09426"/>
<accession>A0A2S4VGV9</accession>
<reference evidence="8" key="3">
    <citation type="journal article" date="2018" name="Mol. Plant Microbe Interact.">
        <title>Genome sequence resources for the wheat stripe rust pathogen (Puccinia striiformis f. sp. tritici) and the barley stripe rust pathogen (Puccinia striiformis f. sp. hordei).</title>
        <authorList>
            <person name="Xia C."/>
            <person name="Wang M."/>
            <person name="Yin C."/>
            <person name="Cornejo O.E."/>
            <person name="Hulbert S.H."/>
            <person name="Chen X."/>
        </authorList>
    </citation>
    <scope>NUCLEOTIDE SEQUENCE [LARGE SCALE GENOMIC DNA]</scope>
    <source>
        <strain evidence="8">93TX-2</strain>
    </source>
</reference>
<dbReference type="OrthoDB" id="340431at2759"/>
<reference evidence="8" key="2">
    <citation type="journal article" date="2018" name="BMC Genomics">
        <title>Genomic insights into host adaptation between the wheat stripe rust pathogen (Puccinia striiformis f. sp. tritici) and the barley stripe rust pathogen (Puccinia striiformis f. sp. hordei).</title>
        <authorList>
            <person name="Xia C."/>
            <person name="Wang M."/>
            <person name="Yin C."/>
            <person name="Cornejo O.E."/>
            <person name="Hulbert S.H."/>
            <person name="Chen X."/>
        </authorList>
    </citation>
    <scope>NUCLEOTIDE SEQUENCE [LARGE SCALE GENOMIC DNA]</scope>
    <source>
        <strain evidence="8">93TX-2</strain>
    </source>
</reference>
<dbReference type="Gene3D" id="1.10.2020.20">
    <property type="match status" value="1"/>
</dbReference>
<dbReference type="InterPro" id="IPR006773">
    <property type="entry name" value="Rpn13/ADRM1"/>
</dbReference>
<evidence type="ECO:0000256" key="1">
    <source>
        <dbReference type="ARBA" id="ARBA00004123"/>
    </source>
</evidence>
<comment type="caution">
    <text evidence="7">The sequence shown here is derived from an EMBL/GenBank/DDBJ whole genome shotgun (WGS) entry which is preliminary data.</text>
</comment>
<dbReference type="VEuPathDB" id="FungiDB:PSHT_09451"/>
<dbReference type="GO" id="GO:0061133">
    <property type="term" value="F:endopeptidase activator activity"/>
    <property type="evidence" value="ECO:0007669"/>
    <property type="project" value="TreeGrafter"/>
</dbReference>
<dbReference type="PANTHER" id="PTHR12225">
    <property type="entry name" value="ADHESION REGULATING MOLECULE 1 110 KDA CELL MEMBRANE GLYCOPROTEIN"/>
    <property type="match status" value="1"/>
</dbReference>
<proteinExistence type="predicted"/>
<evidence type="ECO:0000256" key="4">
    <source>
        <dbReference type="ARBA" id="ARBA00022942"/>
    </source>
</evidence>
<evidence type="ECO:0000256" key="2">
    <source>
        <dbReference type="ARBA" id="ARBA00004496"/>
    </source>
</evidence>
<dbReference type="InterPro" id="IPR038108">
    <property type="entry name" value="RPN13_DEUBAD_sf"/>
</dbReference>
<keyword evidence="4" id="KW-0647">Proteasome</keyword>
<organism evidence="7 8">
    <name type="scientific">Puccinia striiformis</name>
    <dbReference type="NCBI Taxonomy" id="27350"/>
    <lineage>
        <taxon>Eukaryota</taxon>
        <taxon>Fungi</taxon>
        <taxon>Dikarya</taxon>
        <taxon>Basidiomycota</taxon>
        <taxon>Pucciniomycotina</taxon>
        <taxon>Pucciniomycetes</taxon>
        <taxon>Pucciniales</taxon>
        <taxon>Pucciniaceae</taxon>
        <taxon>Puccinia</taxon>
    </lineage>
</organism>
<keyword evidence="3" id="KW-0963">Cytoplasm</keyword>
<sequence length="295" mass="32284">MTRLFQFRAGRCERRGETNIVDPLPSKGPTTINLLAHTRLLYVEHNEEDGVLNHLCYKDLESGAVIDDFIIFAGDASFQKVLVPDSATARVYALCFSSSNQKLLYWMQDPDSTTDAANVARLNQLIVDDGEMTMEYPSAADEIQTAHPAEVEARPEAPTPNGVSVEQMNQLQSIIAGFGQNSASMGQAAFRLGDILTMEVIEPMLKDPEILQSLESYLPPGIKADPASVGRVIRSADFKAAVGNFDTALRQSASGNRDDGLMMFLLHGLGLNADRCEGVEGYVDIVLNLKDYPKQ</sequence>
<dbReference type="Pfam" id="PF04683">
    <property type="entry name" value="Rpn13_ADRM1_Pru"/>
    <property type="match status" value="1"/>
</dbReference>
<dbReference type="GO" id="GO:0005737">
    <property type="term" value="C:cytoplasm"/>
    <property type="evidence" value="ECO:0007669"/>
    <property type="project" value="UniProtKB-SubCell"/>
</dbReference>
<gene>
    <name evidence="7" type="ORF">PSHT_09451</name>
</gene>
<name>A0A2S4VGV9_9BASI</name>
<evidence type="ECO:0000259" key="6">
    <source>
        <dbReference type="PROSITE" id="PS51917"/>
    </source>
</evidence>
<dbReference type="InterPro" id="IPR038633">
    <property type="entry name" value="Rpn13/ADRM1_Pru_sf"/>
</dbReference>
<dbReference type="GO" id="GO:0005634">
    <property type="term" value="C:nucleus"/>
    <property type="evidence" value="ECO:0007669"/>
    <property type="project" value="UniProtKB-SubCell"/>
</dbReference>
<dbReference type="EMBL" id="PKSM01000134">
    <property type="protein sequence ID" value="POW08718.1"/>
    <property type="molecule type" value="Genomic_DNA"/>
</dbReference>
<evidence type="ECO:0000256" key="5">
    <source>
        <dbReference type="ARBA" id="ARBA00023242"/>
    </source>
</evidence>
<dbReference type="Pfam" id="PF16550">
    <property type="entry name" value="RPN13_C"/>
    <property type="match status" value="1"/>
</dbReference>
<evidence type="ECO:0000313" key="7">
    <source>
        <dbReference type="EMBL" id="POW08718.1"/>
    </source>
</evidence>
<feature type="domain" description="Pru" evidence="6">
    <location>
        <begin position="1"/>
        <end position="129"/>
    </location>
</feature>
<dbReference type="PROSITE" id="PS51917">
    <property type="entry name" value="PRU"/>
    <property type="match status" value="1"/>
</dbReference>
<dbReference type="GO" id="GO:0008541">
    <property type="term" value="C:proteasome regulatory particle, lid subcomplex"/>
    <property type="evidence" value="ECO:0007669"/>
    <property type="project" value="TreeGrafter"/>
</dbReference>
<keyword evidence="5" id="KW-0539">Nucleus</keyword>
<dbReference type="Gene3D" id="2.30.29.70">
    <property type="entry name" value="Proteasomal ubiquitin receptor Rpn13/ADRM1"/>
    <property type="match status" value="1"/>
</dbReference>